<dbReference type="InterPro" id="IPR007730">
    <property type="entry name" value="SPOR-like_dom"/>
</dbReference>
<dbReference type="GO" id="GO:0051301">
    <property type="term" value="P:cell division"/>
    <property type="evidence" value="ECO:0007669"/>
    <property type="project" value="UniProtKB-KW"/>
</dbReference>
<dbReference type="PANTHER" id="PTHR38687:SF2">
    <property type="entry name" value="CELL DIVISION PROTEIN FTSN"/>
    <property type="match status" value="1"/>
</dbReference>
<keyword evidence="4" id="KW-0131">Cell cycle</keyword>
<dbReference type="AlphaFoldDB" id="A0A3A6UJJ3"/>
<keyword evidence="2" id="KW-0812">Transmembrane</keyword>
<accession>A0A3A6UJJ3</accession>
<organism evidence="4 5">
    <name type="scientific">Legionella pneumophila subsp. pneumophila</name>
    <dbReference type="NCBI Taxonomy" id="91891"/>
    <lineage>
        <taxon>Bacteria</taxon>
        <taxon>Pseudomonadati</taxon>
        <taxon>Pseudomonadota</taxon>
        <taxon>Gammaproteobacteria</taxon>
        <taxon>Legionellales</taxon>
        <taxon>Legionellaceae</taxon>
        <taxon>Legionella</taxon>
    </lineage>
</organism>
<sequence length="232" mass="25474">MMAKDYGNRRAARRNRGPHQFLVIIVTFLFGYITASFLDVQTISQWVNTQVLAQHDDEKAPTKVAQEHKQVPPKPKFEFYTLLANERGPASQASSQQNTDNHAADKTSTPIQKTANTVTAAVNNSVKSTITNPTPQTPVKVAEAKPTTMQQPNKGAYLVQVASFKARQDAEQMKGMLILKGFDVSVVPVTQAQGNWFRVVVGPYPNKALAQKAQMNLAKTEHLNGMVRSVGG</sequence>
<evidence type="ECO:0000259" key="3">
    <source>
        <dbReference type="PROSITE" id="PS51724"/>
    </source>
</evidence>
<feature type="domain" description="SPOR" evidence="3">
    <location>
        <begin position="151"/>
        <end position="230"/>
    </location>
</feature>
<evidence type="ECO:0000256" key="2">
    <source>
        <dbReference type="SAM" id="Phobius"/>
    </source>
</evidence>
<dbReference type="Pfam" id="PF05036">
    <property type="entry name" value="SPOR"/>
    <property type="match status" value="1"/>
</dbReference>
<dbReference type="InterPro" id="IPR052521">
    <property type="entry name" value="Cell_div_SPOR-domain"/>
</dbReference>
<evidence type="ECO:0000313" key="4">
    <source>
        <dbReference type="EMBL" id="RJY26486.1"/>
    </source>
</evidence>
<keyword evidence="2" id="KW-1133">Transmembrane helix</keyword>
<dbReference type="GO" id="GO:0042834">
    <property type="term" value="F:peptidoglycan binding"/>
    <property type="evidence" value="ECO:0007669"/>
    <property type="project" value="InterPro"/>
</dbReference>
<dbReference type="EMBL" id="QWDR01000004">
    <property type="protein sequence ID" value="RJY26486.1"/>
    <property type="molecule type" value="Genomic_DNA"/>
</dbReference>
<keyword evidence="4" id="KW-0132">Cell division</keyword>
<dbReference type="PANTHER" id="PTHR38687">
    <property type="entry name" value="CELL DIVISION PROTEIN DEDD-RELATED"/>
    <property type="match status" value="1"/>
</dbReference>
<dbReference type="Proteomes" id="UP000277145">
    <property type="component" value="Unassembled WGS sequence"/>
</dbReference>
<dbReference type="SUPFAM" id="SSF110997">
    <property type="entry name" value="Sporulation related repeat"/>
    <property type="match status" value="1"/>
</dbReference>
<feature type="region of interest" description="Disordered" evidence="1">
    <location>
        <begin position="88"/>
        <end position="108"/>
    </location>
</feature>
<evidence type="ECO:0000313" key="5">
    <source>
        <dbReference type="Proteomes" id="UP000277145"/>
    </source>
</evidence>
<proteinExistence type="predicted"/>
<feature type="compositionally biased region" description="Polar residues" evidence="1">
    <location>
        <begin position="91"/>
        <end position="108"/>
    </location>
</feature>
<evidence type="ECO:0000256" key="1">
    <source>
        <dbReference type="SAM" id="MobiDB-lite"/>
    </source>
</evidence>
<reference evidence="4 5" key="1">
    <citation type="submission" date="2018-08" db="EMBL/GenBank/DDBJ databases">
        <title>Genome Sequences of Legionella pneumophila subsp. pneumophila Isolates, Recovered from a Drinking Water System in a Large Builging.</title>
        <authorList>
            <person name="Gomez-Alvarez V."/>
            <person name="Boczek L."/>
            <person name="King D."/>
            <person name="Pemberton A."/>
            <person name="Pfaller S."/>
            <person name="Rodgers M."/>
            <person name="Santodomingo J."/>
            <person name="Revetta R."/>
        </authorList>
    </citation>
    <scope>NUCLEOTIDE SEQUENCE [LARGE SCALE GENOMIC DNA]</scope>
    <source>
        <strain evidence="4 5">L01C.1</strain>
    </source>
</reference>
<comment type="caution">
    <text evidence="4">The sequence shown here is derived from an EMBL/GenBank/DDBJ whole genome shotgun (WGS) entry which is preliminary data.</text>
</comment>
<protein>
    <submittedName>
        <fullName evidence="4">Cell division protein FtsN</fullName>
    </submittedName>
</protein>
<name>A0A3A6UJJ3_LEGPN</name>
<feature type="transmembrane region" description="Helical" evidence="2">
    <location>
        <begin position="21"/>
        <end position="38"/>
    </location>
</feature>
<keyword evidence="2" id="KW-0472">Membrane</keyword>
<dbReference type="PROSITE" id="PS51724">
    <property type="entry name" value="SPOR"/>
    <property type="match status" value="1"/>
</dbReference>
<gene>
    <name evidence="4" type="ORF">D1H98_15580</name>
</gene>
<dbReference type="Gene3D" id="3.30.70.1070">
    <property type="entry name" value="Sporulation related repeat"/>
    <property type="match status" value="1"/>
</dbReference>
<dbReference type="InterPro" id="IPR036680">
    <property type="entry name" value="SPOR-like_sf"/>
</dbReference>